<evidence type="ECO:0000256" key="9">
    <source>
        <dbReference type="HAMAP-Rule" id="MF_00422"/>
    </source>
</evidence>
<name>A0ABV3Z5R0_9PROT</name>
<proteinExistence type="inferred from homology"/>
<organism evidence="11 12">
    <name type="scientific">Hyphococcus lacteus</name>
    <dbReference type="NCBI Taxonomy" id="3143536"/>
    <lineage>
        <taxon>Bacteria</taxon>
        <taxon>Pseudomonadati</taxon>
        <taxon>Pseudomonadota</taxon>
        <taxon>Alphaproteobacteria</taxon>
        <taxon>Parvularculales</taxon>
        <taxon>Parvularculaceae</taxon>
        <taxon>Hyphococcus</taxon>
    </lineage>
</organism>
<evidence type="ECO:0000256" key="1">
    <source>
        <dbReference type="ARBA" id="ARBA00004370"/>
    </source>
</evidence>
<evidence type="ECO:0000256" key="10">
    <source>
        <dbReference type="SAM" id="MobiDB-lite"/>
    </source>
</evidence>
<accession>A0ABV3Z5R0</accession>
<dbReference type="HAMAP" id="MF_00422">
    <property type="entry name" value="SecE"/>
    <property type="match status" value="1"/>
</dbReference>
<keyword evidence="7 9" id="KW-0811">Translocation</keyword>
<dbReference type="NCBIfam" id="TIGR00964">
    <property type="entry name" value="secE_bact"/>
    <property type="match status" value="1"/>
</dbReference>
<dbReference type="EMBL" id="JBEHZE010000001">
    <property type="protein sequence ID" value="MEX6634149.1"/>
    <property type="molecule type" value="Genomic_DNA"/>
</dbReference>
<dbReference type="PANTHER" id="PTHR33910">
    <property type="entry name" value="PROTEIN TRANSLOCASE SUBUNIT SECE"/>
    <property type="match status" value="1"/>
</dbReference>
<keyword evidence="6 9" id="KW-1133">Transmembrane helix</keyword>
<keyword evidence="2 9" id="KW-0813">Transport</keyword>
<dbReference type="InterPro" id="IPR005807">
    <property type="entry name" value="SecE_bac"/>
</dbReference>
<gene>
    <name evidence="9 11" type="primary">secE</name>
    <name evidence="11" type="ORF">ABFZ84_11395</name>
</gene>
<dbReference type="RefSeq" id="WP_369314139.1">
    <property type="nucleotide sequence ID" value="NZ_JBEHZE010000001.1"/>
</dbReference>
<evidence type="ECO:0000256" key="4">
    <source>
        <dbReference type="ARBA" id="ARBA00022692"/>
    </source>
</evidence>
<dbReference type="InterPro" id="IPR001901">
    <property type="entry name" value="Translocase_SecE/Sec61-g"/>
</dbReference>
<evidence type="ECO:0000256" key="7">
    <source>
        <dbReference type="ARBA" id="ARBA00023010"/>
    </source>
</evidence>
<feature type="transmembrane region" description="Helical" evidence="9">
    <location>
        <begin position="52"/>
        <end position="72"/>
    </location>
</feature>
<evidence type="ECO:0000256" key="5">
    <source>
        <dbReference type="ARBA" id="ARBA00022927"/>
    </source>
</evidence>
<dbReference type="PANTHER" id="PTHR33910:SF1">
    <property type="entry name" value="PROTEIN TRANSLOCASE SUBUNIT SECE"/>
    <property type="match status" value="1"/>
</dbReference>
<evidence type="ECO:0000256" key="3">
    <source>
        <dbReference type="ARBA" id="ARBA00022475"/>
    </source>
</evidence>
<reference evidence="11 12" key="1">
    <citation type="submission" date="2024-05" db="EMBL/GenBank/DDBJ databases">
        <title>Three bacterial strains, DH-69, EH-24, and ECK-19 isolated from coastal sediments.</title>
        <authorList>
            <person name="Ye Y.-Q."/>
            <person name="Du Z.-J."/>
        </authorList>
    </citation>
    <scope>NUCLEOTIDE SEQUENCE [LARGE SCALE GENOMIC DNA]</scope>
    <source>
        <strain evidence="11 12">ECK-19</strain>
    </source>
</reference>
<feature type="region of interest" description="Disordered" evidence="10">
    <location>
        <begin position="1"/>
        <end position="20"/>
    </location>
</feature>
<comment type="function">
    <text evidence="9">Essential subunit of the Sec protein translocation channel SecYEG. Clamps together the 2 halves of SecY. May contact the channel plug during translocation.</text>
</comment>
<evidence type="ECO:0000256" key="8">
    <source>
        <dbReference type="ARBA" id="ARBA00023136"/>
    </source>
</evidence>
<dbReference type="InterPro" id="IPR038379">
    <property type="entry name" value="SecE_sf"/>
</dbReference>
<dbReference type="Gene3D" id="1.20.5.1030">
    <property type="entry name" value="Preprotein translocase secy subunit"/>
    <property type="match status" value="1"/>
</dbReference>
<keyword evidence="5 9" id="KW-0653">Protein transport</keyword>
<comment type="subcellular location">
    <subcellularLocation>
        <location evidence="9">Cell membrane</location>
        <topology evidence="9">Single-pass membrane protein</topology>
    </subcellularLocation>
    <subcellularLocation>
        <location evidence="1">Membrane</location>
    </subcellularLocation>
</comment>
<dbReference type="Proteomes" id="UP001560685">
    <property type="component" value="Unassembled WGS sequence"/>
</dbReference>
<comment type="subunit">
    <text evidence="9">Component of the Sec protein translocase complex. Heterotrimer consisting of SecY, SecE and SecG subunits. The heterotrimers can form oligomers, although 1 heterotrimer is thought to be able to translocate proteins. Interacts with the ribosome. Interacts with SecDF, and other proteins may be involved. Interacts with SecA.</text>
</comment>
<keyword evidence="3 9" id="KW-1003">Cell membrane</keyword>
<dbReference type="Pfam" id="PF00584">
    <property type="entry name" value="SecE"/>
    <property type="match status" value="1"/>
</dbReference>
<evidence type="ECO:0000313" key="11">
    <source>
        <dbReference type="EMBL" id="MEX6634149.1"/>
    </source>
</evidence>
<comment type="similarity">
    <text evidence="9">Belongs to the SecE/SEC61-gamma family.</text>
</comment>
<keyword evidence="4 9" id="KW-0812">Transmembrane</keyword>
<evidence type="ECO:0000256" key="2">
    <source>
        <dbReference type="ARBA" id="ARBA00022448"/>
    </source>
</evidence>
<keyword evidence="12" id="KW-1185">Reference proteome</keyword>
<comment type="caution">
    <text evidence="11">The sequence shown here is derived from an EMBL/GenBank/DDBJ whole genome shotgun (WGS) entry which is preliminary data.</text>
</comment>
<sequence>MAKKKKSGGDAPVLEGKAAEVKKKKRTSPFEFIQQVRNEAAKVTWTTRNETLVSTIMVLIMVAIMSLFFFGVDQGLRYAVCTILPIDCVAAGN</sequence>
<keyword evidence="8 9" id="KW-0472">Membrane</keyword>
<protein>
    <recommendedName>
        <fullName evidence="9">Protein translocase subunit SecE</fullName>
    </recommendedName>
</protein>
<evidence type="ECO:0000313" key="12">
    <source>
        <dbReference type="Proteomes" id="UP001560685"/>
    </source>
</evidence>
<evidence type="ECO:0000256" key="6">
    <source>
        <dbReference type="ARBA" id="ARBA00022989"/>
    </source>
</evidence>